<dbReference type="Pfam" id="PF24335">
    <property type="entry name" value="DUF7503"/>
    <property type="match status" value="1"/>
</dbReference>
<evidence type="ECO:0000313" key="2">
    <source>
        <dbReference type="Proteomes" id="UP001596201"/>
    </source>
</evidence>
<evidence type="ECO:0000313" key="1">
    <source>
        <dbReference type="EMBL" id="MFC5366660.1"/>
    </source>
</evidence>
<keyword evidence="2" id="KW-1185">Reference proteome</keyword>
<dbReference type="AlphaFoldDB" id="A0ABD5R9K4"/>
<proteinExistence type="predicted"/>
<reference evidence="1 2" key="1">
    <citation type="journal article" date="2019" name="Int. J. Syst. Evol. Microbiol.">
        <title>The Global Catalogue of Microorganisms (GCM) 10K type strain sequencing project: providing services to taxonomists for standard genome sequencing and annotation.</title>
        <authorList>
            <consortium name="The Broad Institute Genomics Platform"/>
            <consortium name="The Broad Institute Genome Sequencing Center for Infectious Disease"/>
            <person name="Wu L."/>
            <person name="Ma J."/>
        </authorList>
    </citation>
    <scope>NUCLEOTIDE SEQUENCE [LARGE SCALE GENOMIC DNA]</scope>
    <source>
        <strain evidence="1 2">CGMCC 1.12237</strain>
    </source>
</reference>
<dbReference type="RefSeq" id="WP_227228001.1">
    <property type="nucleotide sequence ID" value="NZ_JAJCVJ010000001.1"/>
</dbReference>
<name>A0ABD5R9K4_9EURY</name>
<dbReference type="EMBL" id="JBHSKX010000001">
    <property type="protein sequence ID" value="MFC5366660.1"/>
    <property type="molecule type" value="Genomic_DNA"/>
</dbReference>
<sequence>MSFDFDAHETLAQHPKLLSALLTTGALLSMAGSAVAVSSSVAGHFGP</sequence>
<protein>
    <submittedName>
        <fullName evidence="1">Uncharacterized protein</fullName>
    </submittedName>
</protein>
<accession>A0ABD5R9K4</accession>
<dbReference type="Proteomes" id="UP001596201">
    <property type="component" value="Unassembled WGS sequence"/>
</dbReference>
<comment type="caution">
    <text evidence="1">The sequence shown here is derived from an EMBL/GenBank/DDBJ whole genome shotgun (WGS) entry which is preliminary data.</text>
</comment>
<gene>
    <name evidence="1" type="ORF">ACFPJ5_06885</name>
</gene>
<dbReference type="InterPro" id="IPR055926">
    <property type="entry name" value="DUF7503"/>
</dbReference>
<organism evidence="1 2">
    <name type="scientific">Salinirubrum litoreum</name>
    <dbReference type="NCBI Taxonomy" id="1126234"/>
    <lineage>
        <taxon>Archaea</taxon>
        <taxon>Methanobacteriati</taxon>
        <taxon>Methanobacteriota</taxon>
        <taxon>Stenosarchaea group</taxon>
        <taxon>Halobacteria</taxon>
        <taxon>Halobacteriales</taxon>
        <taxon>Haloferacaceae</taxon>
        <taxon>Salinirubrum</taxon>
    </lineage>
</organism>